<reference evidence="8 9" key="1">
    <citation type="submission" date="2022-04" db="EMBL/GenBank/DDBJ databases">
        <title>Chromosome-level reference genomes for two strains of Caenorhabditis briggsae: an improved platform for comparative genomics.</title>
        <authorList>
            <person name="Stevens L."/>
            <person name="Andersen E."/>
        </authorList>
    </citation>
    <scope>NUCLEOTIDE SEQUENCE [LARGE SCALE GENOMIC DNA]</scope>
    <source>
        <strain evidence="8">VX34</strain>
        <tissue evidence="8">Whole-organism</tissue>
    </source>
</reference>
<feature type="compositionally biased region" description="Basic residues" evidence="6">
    <location>
        <begin position="107"/>
        <end position="118"/>
    </location>
</feature>
<feature type="region of interest" description="Disordered" evidence="6">
    <location>
        <begin position="206"/>
        <end position="234"/>
    </location>
</feature>
<dbReference type="Pfam" id="PF04658">
    <property type="entry name" value="TAFII55_N"/>
    <property type="match status" value="1"/>
</dbReference>
<accession>A0AAE9JS50</accession>
<comment type="similarity">
    <text evidence="2">Belongs to the TAF7 family.</text>
</comment>
<keyword evidence="3" id="KW-0805">Transcription regulation</keyword>
<evidence type="ECO:0000313" key="8">
    <source>
        <dbReference type="EMBL" id="UMM42984.1"/>
    </source>
</evidence>
<dbReference type="AlphaFoldDB" id="A0AAE9JS50"/>
<evidence type="ECO:0000256" key="2">
    <source>
        <dbReference type="ARBA" id="ARBA00009368"/>
    </source>
</evidence>
<feature type="compositionally biased region" description="Basic residues" evidence="6">
    <location>
        <begin position="166"/>
        <end position="177"/>
    </location>
</feature>
<evidence type="ECO:0000259" key="7">
    <source>
        <dbReference type="SMART" id="SM01370"/>
    </source>
</evidence>
<feature type="region of interest" description="Disordered" evidence="6">
    <location>
        <begin position="104"/>
        <end position="183"/>
    </location>
</feature>
<keyword evidence="9" id="KW-1185">Reference proteome</keyword>
<dbReference type="InterPro" id="IPR037817">
    <property type="entry name" value="TAF7"/>
</dbReference>
<evidence type="ECO:0000256" key="4">
    <source>
        <dbReference type="ARBA" id="ARBA00023163"/>
    </source>
</evidence>
<name>A0AAE9JS50_CAEBR</name>
<feature type="compositionally biased region" description="Acidic residues" evidence="6">
    <location>
        <begin position="207"/>
        <end position="222"/>
    </location>
</feature>
<dbReference type="InterPro" id="IPR006751">
    <property type="entry name" value="TAFII55_prot_cons_reg"/>
</dbReference>
<dbReference type="GO" id="GO:0006367">
    <property type="term" value="P:transcription initiation at RNA polymerase II promoter"/>
    <property type="evidence" value="ECO:0007669"/>
    <property type="project" value="InterPro"/>
</dbReference>
<evidence type="ECO:0000256" key="1">
    <source>
        <dbReference type="ARBA" id="ARBA00004123"/>
    </source>
</evidence>
<dbReference type="CDD" id="cd08047">
    <property type="entry name" value="TAF7"/>
    <property type="match status" value="1"/>
</dbReference>
<feature type="domain" description="TAFII55 protein conserved region" evidence="7">
    <location>
        <begin position="16"/>
        <end position="201"/>
    </location>
</feature>
<comment type="subcellular location">
    <subcellularLocation>
        <location evidence="1">Nucleus</location>
    </subcellularLocation>
</comment>
<dbReference type="SMART" id="SM01370">
    <property type="entry name" value="TAFII55_N"/>
    <property type="match status" value="1"/>
</dbReference>
<feature type="compositionally biased region" description="Low complexity" evidence="6">
    <location>
        <begin position="128"/>
        <end position="151"/>
    </location>
</feature>
<dbReference type="GO" id="GO:0005669">
    <property type="term" value="C:transcription factor TFIID complex"/>
    <property type="evidence" value="ECO:0007669"/>
    <property type="project" value="InterPro"/>
</dbReference>
<dbReference type="PANTHER" id="PTHR12228">
    <property type="entry name" value="TRANSCRIPTION INITIATION FACTOR TFIID 55 KD SUBUNIT-RELATED"/>
    <property type="match status" value="1"/>
</dbReference>
<keyword evidence="4" id="KW-0804">Transcription</keyword>
<gene>
    <name evidence="8" type="ORF">L5515_018615</name>
</gene>
<keyword evidence="5" id="KW-0539">Nucleus</keyword>
<dbReference type="PANTHER" id="PTHR12228:SF0">
    <property type="entry name" value="TATA-BOX BINDING PROTEIN ASSOCIATED FACTOR 7"/>
    <property type="match status" value="1"/>
</dbReference>
<dbReference type="Proteomes" id="UP000829354">
    <property type="component" value="Chromosome X"/>
</dbReference>
<evidence type="ECO:0000313" key="9">
    <source>
        <dbReference type="Proteomes" id="UP000829354"/>
    </source>
</evidence>
<protein>
    <recommendedName>
        <fullName evidence="7">TAFII55 protein conserved region domain-containing protein</fullName>
    </recommendedName>
</protein>
<organism evidence="8 9">
    <name type="scientific">Caenorhabditis briggsae</name>
    <dbReference type="NCBI Taxonomy" id="6238"/>
    <lineage>
        <taxon>Eukaryota</taxon>
        <taxon>Metazoa</taxon>
        <taxon>Ecdysozoa</taxon>
        <taxon>Nematoda</taxon>
        <taxon>Chromadorea</taxon>
        <taxon>Rhabditida</taxon>
        <taxon>Rhabditina</taxon>
        <taxon>Rhabditomorpha</taxon>
        <taxon>Rhabditoidea</taxon>
        <taxon>Rhabditidae</taxon>
        <taxon>Peloderinae</taxon>
        <taxon>Caenorhabditis</taxon>
    </lineage>
</organism>
<evidence type="ECO:0000256" key="5">
    <source>
        <dbReference type="ARBA" id="ARBA00023242"/>
    </source>
</evidence>
<evidence type="ECO:0000256" key="6">
    <source>
        <dbReference type="SAM" id="MobiDB-lite"/>
    </source>
</evidence>
<proteinExistence type="inferred from homology"/>
<evidence type="ECO:0000256" key="3">
    <source>
        <dbReference type="ARBA" id="ARBA00023015"/>
    </source>
</evidence>
<feature type="compositionally biased region" description="Basic and acidic residues" evidence="6">
    <location>
        <begin position="223"/>
        <end position="234"/>
    </location>
</feature>
<dbReference type="EMBL" id="CP092625">
    <property type="protein sequence ID" value="UMM42984.1"/>
    <property type="molecule type" value="Genomic_DNA"/>
</dbReference>
<sequence length="234" mass="26772">MSKSKKNHKIDDQEKWENHLVLRVPDRFVDRIEKIVNEEPGAEKLAIDVNDDNRAVQLQLGKEILKATIMDLPTITEVHKTIDNKIIHKVTDVSQMVVANELVPASKSKKNRKKKKEQTKKGEVDNGSPVENEPESSAPVPSAAPKLSAKKMFQFPHGLTPPMRNCRSRRFRKQKAKKTMDTDEIETELKRLLRADLEADSIRWEIVQDDGEENPNEDDAEASPDKDYKERDSD</sequence>